<sequence length="159" mass="17081">MYRIGITGHRTFDAPTSDLIGVALRRIVEAYQPHDLVGVSSLAEGADTMFAQAVADRGGRLEVVVPAARYRESLSASHRRTYDDLLARAAAVHRLAFIESDGPAYLAAGVRMLKMIDRLVAVWDGLPARGSGGTAEVVSGAWERGLPVDVVWPAGARRV</sequence>
<comment type="caution">
    <text evidence="1">The sequence shown here is derived from an EMBL/GenBank/DDBJ whole genome shotgun (WGS) entry which is preliminary data.</text>
</comment>
<keyword evidence="2" id="KW-1185">Reference proteome</keyword>
<dbReference type="Proteomes" id="UP000730482">
    <property type="component" value="Unassembled WGS sequence"/>
</dbReference>
<dbReference type="SUPFAM" id="SSF102405">
    <property type="entry name" value="MCP/YpsA-like"/>
    <property type="match status" value="1"/>
</dbReference>
<organism evidence="1 2">
    <name type="scientific">Catenulispora pinistramenti</name>
    <dbReference type="NCBI Taxonomy" id="2705254"/>
    <lineage>
        <taxon>Bacteria</taxon>
        <taxon>Bacillati</taxon>
        <taxon>Actinomycetota</taxon>
        <taxon>Actinomycetes</taxon>
        <taxon>Catenulisporales</taxon>
        <taxon>Catenulisporaceae</taxon>
        <taxon>Catenulispora</taxon>
    </lineage>
</organism>
<name>A0ABS5KT66_9ACTN</name>
<dbReference type="Gene3D" id="3.40.50.450">
    <property type="match status" value="1"/>
</dbReference>
<evidence type="ECO:0000313" key="1">
    <source>
        <dbReference type="EMBL" id="MBS2549219.1"/>
    </source>
</evidence>
<accession>A0ABS5KT66</accession>
<protein>
    <submittedName>
        <fullName evidence="1">Uncharacterized protein</fullName>
    </submittedName>
</protein>
<gene>
    <name evidence="1" type="ORF">KGQ19_20355</name>
</gene>
<dbReference type="RefSeq" id="WP_212010783.1">
    <property type="nucleotide sequence ID" value="NZ_JAAFYZ010000066.1"/>
</dbReference>
<dbReference type="EMBL" id="JAAFYZ010000066">
    <property type="protein sequence ID" value="MBS2549219.1"/>
    <property type="molecule type" value="Genomic_DNA"/>
</dbReference>
<reference evidence="1 2" key="1">
    <citation type="submission" date="2020-02" db="EMBL/GenBank/DDBJ databases">
        <title>Acidophilic actinobacteria isolated from forest soil.</title>
        <authorList>
            <person name="Golinska P."/>
        </authorList>
    </citation>
    <scope>NUCLEOTIDE SEQUENCE [LARGE SCALE GENOMIC DNA]</scope>
    <source>
        <strain evidence="1 2">NL8</strain>
    </source>
</reference>
<evidence type="ECO:0000313" key="2">
    <source>
        <dbReference type="Proteomes" id="UP000730482"/>
    </source>
</evidence>
<proteinExistence type="predicted"/>